<feature type="region of interest" description="Disordered" evidence="11">
    <location>
        <begin position="890"/>
        <end position="911"/>
    </location>
</feature>
<feature type="region of interest" description="Disordered" evidence="11">
    <location>
        <begin position="1356"/>
        <end position="1427"/>
    </location>
</feature>
<dbReference type="GO" id="GO:0005634">
    <property type="term" value="C:nucleus"/>
    <property type="evidence" value="ECO:0007669"/>
    <property type="project" value="TreeGrafter"/>
</dbReference>
<feature type="region of interest" description="Disordered" evidence="11">
    <location>
        <begin position="1604"/>
        <end position="1678"/>
    </location>
</feature>
<dbReference type="GO" id="GO:0005524">
    <property type="term" value="F:ATP binding"/>
    <property type="evidence" value="ECO:0007669"/>
    <property type="project" value="UniProtKB-KW"/>
</dbReference>
<feature type="compositionally biased region" description="Low complexity" evidence="11">
    <location>
        <begin position="349"/>
        <end position="359"/>
    </location>
</feature>
<feature type="region of interest" description="Disordered" evidence="11">
    <location>
        <begin position="3717"/>
        <end position="3773"/>
    </location>
</feature>
<sequence length="4205" mass="442114">MSSFSSAPGDGAGDQQQGSRNTLLSASSQASSSDLRRGSRLSSTAGIFGLDDDNIDATAGSGRRASNMRVSLLGSSSPHGSLAERGSRDLFDVQEEESSANPTTSSPPAPTSASNTSSKAAGRSSRLSVDSFGECAPNFDTQQCRRSYPVLFFIGLDGAVVMVRNSPANRSRTSPGSRDFGRLEPSPSFHSDNDTVDPKSSPLPTGPSPSASSPLSAAARSASDHSSSLRSIIEIGSPSPSSSSSSSSASASASVYIEGKHPQSEQPPSPTRTFKLLRVASSDPRSTRKPSPATSATSSTDTGKSSPPATQPQNVSQPSSSAATAETAHASTSPPPLSSPPPGFPLSPPSAALKALSHSSSKRMSFDTAPSFSSPLAFASILPNDDDVNDDETLNEDNTDARTQHRVTSDPAVAVRRRTHGSTSSSQGSHTQPLSPTSPSSVASASSQPARRQRRQTGSDSAASDTVDEATAQHFSFEQRPSNRKDASAQLPSADTASASPLARTSVRLDRDRSTSNPLHKAVLNRTPSRHSPFPSGNLADGDASSVASDDFTTTGSNLTRKSSVTSSSGSMGPPAVPRRVGGGATGSPALEPADRPVSTIAMGKRKEDSSLGLGIPSNPSPLSSGLSVGLPVSSSFHSNSPTLGWETRGSRSNSGAFAPSSFGGAGSTTTAPGTATGGGSAILHSTRRRRMTSSSLSSSVHRRARSLGGVLLGEGAISPVGGPDGVDPNLVAAIESGSPSIPLPVPIPATSASQRSGSISSSGTQGAGSSLSSSGLGSSSVPFGSSLANRSSSHRRWNSQVIEDDDVPRSEAASGATLSPGHTRSRVRSQTLGVPPSSVAPAAAQAAAMVDAQTPASTGPSPSGKTGGSAGLADAIRLQRVPTAVRLAGDLFVPPPPSPRTMPKSASSASIESPLARWTASGLNAAQQAGSLVMSGGGQGHGLGLGFASDSSPSPTPPSRLNVPQTPNATRSNSPLAFGVSYGAEDAVTTGRSSASMERLRTDDIALPGRDSRGQPLSVSIPIGRNYAPTASLPSSAILGSRPPTLVPPKSQLLDVPTSVPRHAGLPASTSAYSPLLYLTTSSAQTSPIAERRPRLSPSRSNTQRMSWGAQELFDSLVETSEGGEQHSDATTKEDKPAPWIASTRDEPGRASLAPVNASLSQRRMTQGNLSSSIGSNALLGIPAPSRRVHRPSDAALFTPGGVSPATAHRPLSGTDEYARIIIQSRNAKMQKWRAQNPSRLGSQPAARRNEAATGLDSAWLARDTNNADMPLTPGQTSLARRGTTIGLQRNSSMLGAPMPTRRGSAVDSNDSIESQLDEEEDSHRGLESSAFAEFEWVDWLDEYRKMKEAKLQAEREEAQAQAAASPAASRSKATEAEARTPSASPQQRMGSEIVDTGRVSALQKQPADGHRSVSDPLSRQRLQIAEAADPVRDAIEAEEVEASLAALSINDGDDNDAAKGGTARSRKPPQLGPTRRPEAHSRQPSRPGLDPRRSFSLASAELSRRSRGSGSSPTTASTLNSSPGPVKAAGFSPVRRLGTDKGKNLSLSPITSRVTPSVQYTSASGSDTAQAQAHAAGRGRRKHLGGKIEAWWSAVKSGFTAPTSEGWAKSPSGTPSQTNEASGQTGPIAALSQSLHQSPSTASSRQDRSLHSRRDVPRPTPLSSTFANANPTIATPSRTLVTQVQSGFGRHVRSQTGNTALSGSESVRTLRLSTSTQNLRKDNDAGNKEQEVDAQDVSADRSERRSVSPSADLSFVTVQEDMSGLMEAPKSASSQQSHETHLTVSTSSRGEGGRRRHQPKLSLQLEKGLSTFDAEEFDKIGKGKSPSNSNNGSPTKPPVSARSVESTGSAKEVWRSLEVKPAPQQQQPNILPRKSSMQLSQAWDRSPRSTTKAWPEESTDREGGAFESDEGRAAARAKAATKAITINSIHQHIRHRLLASKESCDRELRRIIGAINNFVEKDMQRQEDESRHSVMDDDRDVEELEEVFVDDDADDADDAPTLPTGQGGDELPMGTSSLSRSASMSRGASNSSSFSAGAAAAAAAITGRHDEAHESSDNTDDTLGEQHARSPSRSLFTSQSLGGLREAAALRSAHEYKLPAPPPVNLAAATATSPRTVFTTSSNPATPSNLNPLGRVKSLSRSGARSISNSRSTSRSHSPMPGVMMTSSVSASSGSPRLSPSRRARALPAEEAGPQPWMQPLEELVAVAMEVLDVSINSLIVRPGSCSQLISRIQSIGRMWDDHPEWAGRAWFIQVLLAVAGLSRVVEWWEAEKGFWNFNDEDEQDAEPIRFILGGQGGDAAGDAGDHEGGTSSGFWAASTASSPTRARAFSVAPVGQMIARVSSTRGTNSPASGLAHKDLEPIRQDATQRTASPSQDLDRHAQEGEDTDADGDMTIVDRDRAEPQPQRQTSSGQKAVGDSQDATESDRVEQGSQGADVGSTIVDEEQDDTANEETPQVPQNFRSAGINVLMELSMDDQRLLYLSPAWKIVLGSDPAELYDTPIEDLLAPGDTDVFAEASRQLEANQSHTVEAVFRLRVEKAVVSSSSSSSSSSASSDDGQNDGSDAVYFQEMEGKGMLMIDRQSGGPSHSMWVFKATGPPEREDRLPDAAVGKGGRAMGVVLDEPNAALAHVASISVEPVLCRICERDIPAWFFEKHSEICNETHRLDMEIGECNEGLRDLRRAIQDLHNRLEAFTGQTAEPALEYRGVAISTPPASNQPPSALEGLNRSISPRQPPPAAIRKQHLRALDSAIEVLQTACEISTPAIKDEYVNEPIEKQRLLSPTSENKVVTVQQWRRPAVDDTALDLLMTDVETAMRGKLSAVNRMLNTIVYVETVRQEWEERVEAALSALSEAEEGTGSSPGSSFSGSESGGEDASDGASDREIAEMVEQTQALGLTSEDDKIPPTRVEATAGQSVPMQRGSSSTSGKGLSSQGMVPIGSSLGLSSPAPRTPDLPMQVRPPHSRLASTLSSSAADDEAETRQEDDKDEEEEDDGLLSGSMLLERDDREIPAPSSTLFSAMGGTTPDEGDIPAVDDKMGGSSHLAPIPIPRGNTNLAPPPSATYALVPRSVSGASAAAMPSSAAVSSQRRSVSRPRRSSHLPSIGGDVMGSTPPLSPHLYGESLGVSHRHSRKFSVSHKSPMAGSMPLSPRIPPAAPSSRPTASSIKDFDIIKPISKGAFGSVFLAKKRTTGDYYAIKVLKKSDMIAKNQITNVKAERMILMTQNQSPFVVKLFFTFQSAEYLYLVMEYLPGGDCASLCKVLGGLAEEWARQYVAEVVIGLQHLHSKGVVHRDLKPDNLLIDQKGHLKLTDFGLSKIGLLGRQTRQAVAAAAAASSASPAAGAGGFAGRASRSDSNSGSLPSSAASFASEARQPALSTPAGTTAGDTAASFSPMTPGLGGMMRNQSFFAAPQRGRIASSSTNASDSGESDSKRAVPKPLPPARIDSPGNLFGAHPLLNDNLGPSSRDGGLSAPKRLVGTPDYLAPESILGIGMDDFAVDWWALGVILYEFLYGCPPFHAETPEKVFDNILSRRINWEEDSVEASPEARDLMEQLMCTDPKRRLGSGGPDEIKDHPFFNGIDWDNVTAEPGPFVPQVTDPESTDYFDLRGASSHHDFEDEPALSTREFARAIEGNKFVHTAGLPPTRMRSRFEKALQPQSSSTPQNEDFGNFSYKNLPVLKQANDEVIRKMREEQMPALTKALEQSAIYTRHRSFSVKGRSAQRVHSQMIAGPPSPAQSASSQGSTPSRSTAPTSPSGQLISSAHRRRTSELPASAITTLSAIITPDGGATSGDPAGKSSAGRSHPSPSASAAWPIGIVDRRRQQLVEASGGGERRNSMPSRLRTKSAGIADRPALPPQWHQQQQQQQSQATPASQQPSEGGSKKLPCSSIAGAASATAASPTTSISPTNAFAPLPSVPATATNTAAQSGEIACLIAEDNPIALRMLETILVKLGCRCTCVRDGAEAVRLAMGDHKFAVMFIDVTLPIVGGQDVTRMVKSTRNVNSTTPIVALASFDRGEPIDAAGSLFDAVLAKPLEKIDVCATLSQLGFTPTQVSGGNAESGGGGQDDASGSNSGTTSVPADSRPLSRKSTLAKRTSSQPVPRASTPPLVAAAGLSSGGSPHHTPYSSSPLGSSVLASKHFEAPQQHHQQQGQQQKDSGTTMASANPHPPTYSQLVDRDRDQRDQETAETLSRVAEKLSLS</sequence>
<feature type="compositionally biased region" description="Polar residues" evidence="11">
    <location>
        <begin position="2117"/>
        <end position="2133"/>
    </location>
</feature>
<protein>
    <recommendedName>
        <fullName evidence="1">non-specific serine/threonine protein kinase</fullName>
        <ecNumber evidence="1">2.7.11.1</ecNumber>
    </recommendedName>
</protein>
<feature type="region of interest" description="Disordered" evidence="11">
    <location>
        <begin position="1234"/>
        <end position="1329"/>
    </location>
</feature>
<feature type="compositionally biased region" description="Low complexity" evidence="11">
    <location>
        <begin position="2018"/>
        <end position="2034"/>
    </location>
</feature>
<feature type="region of interest" description="Disordered" evidence="11">
    <location>
        <begin position="1692"/>
        <end position="1911"/>
    </location>
</feature>
<reference evidence="16" key="1">
    <citation type="submission" date="2016-04" db="EMBL/GenBank/DDBJ databases">
        <authorList>
            <person name="Guldener U."/>
            <person name="Guldener U."/>
        </authorList>
    </citation>
    <scope>NUCLEOTIDE SEQUENCE [LARGE SCALE GENOMIC DNA]</scope>
    <source>
        <strain evidence="16">UB2112</strain>
    </source>
</reference>
<feature type="compositionally biased region" description="Low complexity" evidence="11">
    <location>
        <begin position="3801"/>
        <end position="3817"/>
    </location>
</feature>
<dbReference type="SUPFAM" id="SSF56112">
    <property type="entry name" value="Protein kinase-like (PK-like)"/>
    <property type="match status" value="1"/>
</dbReference>
<feature type="compositionally biased region" description="Low complexity" evidence="11">
    <location>
        <begin position="4131"/>
        <end position="4142"/>
    </location>
</feature>
<feature type="compositionally biased region" description="Polar residues" evidence="11">
    <location>
        <begin position="490"/>
        <end position="499"/>
    </location>
</feature>
<keyword evidence="2 15" id="KW-0723">Serine/threonine-protein kinase</keyword>
<keyword evidence="3 10" id="KW-0597">Phosphoprotein</keyword>
<feature type="region of interest" description="Disordered" evidence="11">
    <location>
        <begin position="2346"/>
        <end position="2443"/>
    </location>
</feature>
<dbReference type="PROSITE" id="PS50011">
    <property type="entry name" value="PROTEIN_KINASE_DOM"/>
    <property type="match status" value="1"/>
</dbReference>
<feature type="region of interest" description="Disordered" evidence="11">
    <location>
        <begin position="2295"/>
        <end position="2321"/>
    </location>
</feature>
<keyword evidence="4" id="KW-0808">Transferase</keyword>
<feature type="compositionally biased region" description="Low complexity" evidence="11">
    <location>
        <begin position="3860"/>
        <end position="3881"/>
    </location>
</feature>
<feature type="region of interest" description="Disordered" evidence="11">
    <location>
        <begin position="2117"/>
        <end position="2195"/>
    </location>
</feature>
<feature type="compositionally biased region" description="Low complexity" evidence="11">
    <location>
        <begin position="3381"/>
        <end position="3392"/>
    </location>
</feature>
<evidence type="ECO:0000256" key="4">
    <source>
        <dbReference type="ARBA" id="ARBA00022679"/>
    </source>
</evidence>
<feature type="region of interest" description="Disordered" evidence="11">
    <location>
        <begin position="1990"/>
        <end position="2034"/>
    </location>
</feature>
<feature type="compositionally biased region" description="Polar residues" evidence="11">
    <location>
        <begin position="2071"/>
        <end position="2082"/>
    </location>
</feature>
<feature type="compositionally biased region" description="Polar residues" evidence="11">
    <location>
        <begin position="963"/>
        <end position="975"/>
    </location>
</feature>
<feature type="region of interest" description="Disordered" evidence="11">
    <location>
        <begin position="3854"/>
        <end position="3890"/>
    </location>
</feature>
<feature type="compositionally biased region" description="Polar residues" evidence="11">
    <location>
        <begin position="1663"/>
        <end position="1678"/>
    </location>
</feature>
<dbReference type="CDD" id="cd05611">
    <property type="entry name" value="STKc_Rim15_like"/>
    <property type="match status" value="1"/>
</dbReference>
<feature type="compositionally biased region" description="Low complexity" evidence="11">
    <location>
        <begin position="563"/>
        <end position="580"/>
    </location>
</feature>
<feature type="domain" description="AGC-kinase C-terminal" evidence="14">
    <location>
        <begin position="3581"/>
        <end position="3686"/>
    </location>
</feature>
<feature type="compositionally biased region" description="Polar residues" evidence="11">
    <location>
        <begin position="1696"/>
        <end position="1720"/>
    </location>
</feature>
<dbReference type="Gene3D" id="3.30.200.20">
    <property type="entry name" value="Phosphorylase Kinase, domain 1"/>
    <property type="match status" value="2"/>
</dbReference>
<feature type="compositionally biased region" description="Basic and acidic residues" evidence="11">
    <location>
        <begin position="2049"/>
        <end position="2058"/>
    </location>
</feature>
<evidence type="ECO:0000256" key="3">
    <source>
        <dbReference type="ARBA" id="ARBA00022553"/>
    </source>
</evidence>
<feature type="compositionally biased region" description="Low complexity" evidence="11">
    <location>
        <begin position="2547"/>
        <end position="2558"/>
    </location>
</feature>
<feature type="compositionally biased region" description="Low complexity" evidence="11">
    <location>
        <begin position="3080"/>
        <end position="3093"/>
    </location>
</feature>
<feature type="compositionally biased region" description="Basic and acidic residues" evidence="11">
    <location>
        <begin position="1125"/>
        <end position="1138"/>
    </location>
</feature>
<feature type="region of interest" description="Disordered" evidence="11">
    <location>
        <begin position="3080"/>
        <end position="3163"/>
    </location>
</feature>
<dbReference type="GO" id="GO:0005737">
    <property type="term" value="C:cytoplasm"/>
    <property type="evidence" value="ECO:0007669"/>
    <property type="project" value="TreeGrafter"/>
</dbReference>
<feature type="compositionally biased region" description="Polar residues" evidence="11">
    <location>
        <begin position="2368"/>
        <end position="2378"/>
    </location>
</feature>
<feature type="compositionally biased region" description="Low complexity" evidence="11">
    <location>
        <begin position="1825"/>
        <end position="1836"/>
    </location>
</feature>
<dbReference type="InterPro" id="IPR000961">
    <property type="entry name" value="AGC-kinase_C"/>
</dbReference>
<dbReference type="GO" id="GO:1901992">
    <property type="term" value="P:positive regulation of mitotic cell cycle phase transition"/>
    <property type="evidence" value="ECO:0007669"/>
    <property type="project" value="UniProtKB-ARBA"/>
</dbReference>
<dbReference type="PROSITE" id="PS50110">
    <property type="entry name" value="RESPONSE_REGULATORY"/>
    <property type="match status" value="1"/>
</dbReference>
<dbReference type="PROSITE" id="PS00108">
    <property type="entry name" value="PROTEIN_KINASE_ST"/>
    <property type="match status" value="1"/>
</dbReference>
<dbReference type="Pfam" id="PF00069">
    <property type="entry name" value="Pkinase"/>
    <property type="match status" value="2"/>
</dbReference>
<feature type="compositionally biased region" description="Polar residues" evidence="11">
    <location>
        <begin position="1265"/>
        <end position="1280"/>
    </location>
</feature>
<dbReference type="Gene3D" id="1.10.510.10">
    <property type="entry name" value="Transferase(Phosphotransferase) domain 1"/>
    <property type="match status" value="2"/>
</dbReference>
<feature type="compositionally biased region" description="Polar residues" evidence="11">
    <location>
        <begin position="4092"/>
        <end position="4104"/>
    </location>
</feature>
<evidence type="ECO:0000256" key="2">
    <source>
        <dbReference type="ARBA" id="ARBA00022527"/>
    </source>
</evidence>
<dbReference type="SMART" id="SM00133">
    <property type="entry name" value="S_TK_X"/>
    <property type="match status" value="1"/>
</dbReference>
<feature type="compositionally biased region" description="Polar residues" evidence="11">
    <location>
        <begin position="1613"/>
        <end position="1646"/>
    </location>
</feature>
<feature type="region of interest" description="Disordered" evidence="11">
    <location>
        <begin position="1448"/>
        <end position="1584"/>
    </location>
</feature>
<feature type="region of interest" description="Disordered" evidence="11">
    <location>
        <begin position="3342"/>
        <end position="3399"/>
    </location>
</feature>
<evidence type="ECO:0000256" key="7">
    <source>
        <dbReference type="ARBA" id="ARBA00022840"/>
    </source>
</evidence>
<feature type="compositionally biased region" description="Low complexity" evidence="11">
    <location>
        <begin position="2141"/>
        <end position="2160"/>
    </location>
</feature>
<dbReference type="FunFam" id="1.10.510.10:FF:000580">
    <property type="entry name" value="AGC protein kinase"/>
    <property type="match status" value="1"/>
</dbReference>
<dbReference type="FunFam" id="1.10.510.10:FF:000340">
    <property type="entry name" value="Serine threonine protein kinase"/>
    <property type="match status" value="1"/>
</dbReference>
<evidence type="ECO:0000259" key="13">
    <source>
        <dbReference type="PROSITE" id="PS50110"/>
    </source>
</evidence>
<feature type="region of interest" description="Disordered" evidence="11">
    <location>
        <begin position="1085"/>
        <end position="1107"/>
    </location>
</feature>
<feature type="region of interest" description="Disordered" evidence="11">
    <location>
        <begin position="3785"/>
        <end position="3821"/>
    </location>
</feature>
<organism evidence="15 16">
    <name type="scientific">Ustilago bromivora</name>
    <dbReference type="NCBI Taxonomy" id="307758"/>
    <lineage>
        <taxon>Eukaryota</taxon>
        <taxon>Fungi</taxon>
        <taxon>Dikarya</taxon>
        <taxon>Basidiomycota</taxon>
        <taxon>Ustilaginomycotina</taxon>
        <taxon>Ustilaginomycetes</taxon>
        <taxon>Ustilaginales</taxon>
        <taxon>Ustilaginaceae</taxon>
        <taxon>Ustilago</taxon>
    </lineage>
</organism>
<name>A0A1K0H403_9BASI</name>
<proteinExistence type="predicted"/>
<feature type="compositionally biased region" description="Low complexity" evidence="11">
    <location>
        <begin position="2967"/>
        <end position="2977"/>
    </location>
</feature>
<feature type="region of interest" description="Disordered" evidence="11">
    <location>
        <begin position="1"/>
        <end position="138"/>
    </location>
</feature>
<feature type="region of interest" description="Disordered" evidence="11">
    <location>
        <begin position="167"/>
        <end position="703"/>
    </location>
</feature>
<feature type="compositionally biased region" description="Low complexity" evidence="11">
    <location>
        <begin position="2854"/>
        <end position="2872"/>
    </location>
</feature>
<feature type="region of interest" description="Disordered" evidence="11">
    <location>
        <begin position="3415"/>
        <end position="3478"/>
    </location>
</feature>
<evidence type="ECO:0000256" key="9">
    <source>
        <dbReference type="ARBA" id="ARBA00048679"/>
    </source>
</evidence>
<dbReference type="Pfam" id="PF00072">
    <property type="entry name" value="Response_reg"/>
    <property type="match status" value="1"/>
</dbReference>
<feature type="domain" description="Response regulatory" evidence="13">
    <location>
        <begin position="3935"/>
        <end position="4052"/>
    </location>
</feature>
<comment type="catalytic activity">
    <reaction evidence="9">
        <text>L-seryl-[protein] + ATP = O-phospho-L-seryl-[protein] + ADP + H(+)</text>
        <dbReference type="Rhea" id="RHEA:17989"/>
        <dbReference type="Rhea" id="RHEA-COMP:9863"/>
        <dbReference type="Rhea" id="RHEA-COMP:11604"/>
        <dbReference type="ChEBI" id="CHEBI:15378"/>
        <dbReference type="ChEBI" id="CHEBI:29999"/>
        <dbReference type="ChEBI" id="CHEBI:30616"/>
        <dbReference type="ChEBI" id="CHEBI:83421"/>
        <dbReference type="ChEBI" id="CHEBI:456216"/>
        <dbReference type="EC" id="2.7.11.1"/>
    </reaction>
</comment>
<dbReference type="Proteomes" id="UP000179920">
    <property type="component" value="Chromosome IV"/>
</dbReference>
<feature type="compositionally biased region" description="Low complexity" evidence="11">
    <location>
        <begin position="421"/>
        <end position="450"/>
    </location>
</feature>
<feature type="compositionally biased region" description="Low complexity" evidence="11">
    <location>
        <begin position="4150"/>
        <end position="4159"/>
    </location>
</feature>
<feature type="region of interest" description="Disordered" evidence="11">
    <location>
        <begin position="1120"/>
        <end position="1153"/>
    </location>
</feature>
<dbReference type="CDD" id="cd00130">
    <property type="entry name" value="PAS"/>
    <property type="match status" value="1"/>
</dbReference>
<dbReference type="InterPro" id="IPR050236">
    <property type="entry name" value="Ser_Thr_kinase_AGC"/>
</dbReference>
<feature type="compositionally biased region" description="Polar residues" evidence="11">
    <location>
        <begin position="3420"/>
        <end position="3429"/>
    </location>
</feature>
<gene>
    <name evidence="15" type="ORF">UBRO_02215</name>
</gene>
<feature type="compositionally biased region" description="Low complexity" evidence="11">
    <location>
        <begin position="655"/>
        <end position="675"/>
    </location>
</feature>
<feature type="region of interest" description="Disordered" evidence="11">
    <location>
        <begin position="944"/>
        <end position="975"/>
    </location>
</feature>
<feature type="compositionally biased region" description="Low complexity" evidence="11">
    <location>
        <begin position="318"/>
        <end position="332"/>
    </location>
</feature>
<feature type="compositionally biased region" description="Polar residues" evidence="11">
    <location>
        <begin position="1234"/>
        <end position="1243"/>
    </location>
</feature>
<dbReference type="CDD" id="cd17546">
    <property type="entry name" value="REC_hyHK_CKI1_RcsC-like"/>
    <property type="match status" value="1"/>
</dbReference>
<dbReference type="PROSITE" id="PS51285">
    <property type="entry name" value="AGC_KINASE_CTER"/>
    <property type="match status" value="1"/>
</dbReference>
<dbReference type="EC" id="2.7.11.1" evidence="1"/>
<feature type="compositionally biased region" description="Basic residues" evidence="11">
    <location>
        <begin position="3130"/>
        <end position="3139"/>
    </location>
</feature>
<feature type="compositionally biased region" description="Polar residues" evidence="11">
    <location>
        <begin position="1865"/>
        <end position="1894"/>
    </location>
</feature>
<dbReference type="InterPro" id="IPR008271">
    <property type="entry name" value="Ser/Thr_kinase_AS"/>
</dbReference>
<feature type="compositionally biased region" description="Low complexity" evidence="11">
    <location>
        <begin position="71"/>
        <end position="81"/>
    </location>
</feature>
<dbReference type="PANTHER" id="PTHR24356:SF1">
    <property type="entry name" value="SERINE_THREONINE-PROTEIN KINASE GREATWALL"/>
    <property type="match status" value="1"/>
</dbReference>
<evidence type="ECO:0000256" key="6">
    <source>
        <dbReference type="ARBA" id="ARBA00022777"/>
    </source>
</evidence>
<evidence type="ECO:0000256" key="8">
    <source>
        <dbReference type="ARBA" id="ARBA00047899"/>
    </source>
</evidence>
<dbReference type="SUPFAM" id="SSF52172">
    <property type="entry name" value="CheY-like"/>
    <property type="match status" value="1"/>
</dbReference>
<feature type="compositionally biased region" description="Low complexity" evidence="11">
    <location>
        <begin position="369"/>
        <end position="380"/>
    </location>
</feature>
<dbReference type="Gene3D" id="3.30.450.20">
    <property type="entry name" value="PAS domain"/>
    <property type="match status" value="1"/>
</dbReference>
<evidence type="ECO:0000259" key="14">
    <source>
        <dbReference type="PROSITE" id="PS51285"/>
    </source>
</evidence>
<keyword evidence="7" id="KW-0067">ATP-binding</keyword>
<dbReference type="EMBL" id="LT558120">
    <property type="protein sequence ID" value="SAM79781.1"/>
    <property type="molecule type" value="Genomic_DNA"/>
</dbReference>
<dbReference type="SMART" id="SM00220">
    <property type="entry name" value="S_TKc"/>
    <property type="match status" value="1"/>
</dbReference>
<dbReference type="InterPro" id="IPR011006">
    <property type="entry name" value="CheY-like_superfamily"/>
</dbReference>
<evidence type="ECO:0000313" key="16">
    <source>
        <dbReference type="Proteomes" id="UP000179920"/>
    </source>
</evidence>
<dbReference type="FunFam" id="3.40.50.2300:FF:000342">
    <property type="entry name" value="Related to serine/threonine protein kinase"/>
    <property type="match status" value="1"/>
</dbReference>
<feature type="compositionally biased region" description="Basic and acidic residues" evidence="11">
    <location>
        <begin position="4180"/>
        <end position="4190"/>
    </location>
</feature>
<dbReference type="OrthoDB" id="162894at2759"/>
<evidence type="ECO:0000313" key="15">
    <source>
        <dbReference type="EMBL" id="SAM79781.1"/>
    </source>
</evidence>
<keyword evidence="5" id="KW-0547">Nucleotide-binding</keyword>
<dbReference type="InterPro" id="IPR000014">
    <property type="entry name" value="PAS"/>
</dbReference>
<feature type="compositionally biased region" description="Polar residues" evidence="11">
    <location>
        <begin position="552"/>
        <end position="562"/>
    </location>
</feature>
<feature type="compositionally biased region" description="Polar residues" evidence="11">
    <location>
        <begin position="167"/>
        <end position="176"/>
    </location>
</feature>
<feature type="region of interest" description="Disordered" evidence="11">
    <location>
        <begin position="4057"/>
        <end position="4205"/>
    </location>
</feature>
<dbReference type="InterPro" id="IPR011009">
    <property type="entry name" value="Kinase-like_dom_sf"/>
</dbReference>
<feature type="compositionally biased region" description="Low complexity" evidence="11">
    <location>
        <begin position="752"/>
        <end position="787"/>
    </location>
</feature>
<evidence type="ECO:0000256" key="1">
    <source>
        <dbReference type="ARBA" id="ARBA00012513"/>
    </source>
</evidence>
<feature type="compositionally biased region" description="Low complexity" evidence="11">
    <location>
        <begin position="289"/>
        <end position="306"/>
    </location>
</feature>
<evidence type="ECO:0000256" key="5">
    <source>
        <dbReference type="ARBA" id="ARBA00022741"/>
    </source>
</evidence>
<feature type="compositionally biased region" description="Low complexity" evidence="11">
    <location>
        <begin position="2925"/>
        <end position="2938"/>
    </location>
</feature>
<feature type="compositionally biased region" description="Polar residues" evidence="11">
    <location>
        <begin position="817"/>
        <end position="833"/>
    </location>
</feature>
<feature type="compositionally biased region" description="Low complexity" evidence="11">
    <location>
        <begin position="836"/>
        <end position="865"/>
    </location>
</feature>
<feature type="compositionally biased region" description="Polar residues" evidence="11">
    <location>
        <begin position="1547"/>
        <end position="1570"/>
    </location>
</feature>
<feature type="compositionally biased region" description="Basic and acidic residues" evidence="11">
    <location>
        <begin position="1896"/>
        <end position="1911"/>
    </location>
</feature>
<feature type="region of interest" description="Disordered" evidence="11">
    <location>
        <begin position="2547"/>
        <end position="2567"/>
    </location>
</feature>
<dbReference type="SMART" id="SM00448">
    <property type="entry name" value="REC"/>
    <property type="match status" value="1"/>
</dbReference>
<feature type="region of interest" description="Disordered" evidence="11">
    <location>
        <begin position="2047"/>
        <end position="2082"/>
    </location>
</feature>
<feature type="compositionally biased region" description="Low complexity" evidence="11">
    <location>
        <begin position="2169"/>
        <end position="2181"/>
    </location>
</feature>
<feature type="region of interest" description="Disordered" evidence="11">
    <location>
        <begin position="741"/>
        <end position="871"/>
    </location>
</feature>
<feature type="compositionally biased region" description="Polar residues" evidence="11">
    <location>
        <begin position="307"/>
        <end position="317"/>
    </location>
</feature>
<feature type="compositionally biased region" description="Pro residues" evidence="11">
    <location>
        <begin position="333"/>
        <end position="348"/>
    </location>
</feature>
<dbReference type="InterPro" id="IPR000719">
    <property type="entry name" value="Prot_kinase_dom"/>
</dbReference>
<feature type="compositionally biased region" description="Low complexity" evidence="11">
    <location>
        <begin position="3739"/>
        <end position="3759"/>
    </location>
</feature>
<evidence type="ECO:0000256" key="10">
    <source>
        <dbReference type="PROSITE-ProRule" id="PRU00169"/>
    </source>
</evidence>
<feature type="compositionally biased region" description="Low complexity" evidence="11">
    <location>
        <begin position="200"/>
        <end position="254"/>
    </location>
</feature>
<feature type="compositionally biased region" description="Basic and acidic residues" evidence="11">
    <location>
        <begin position="1721"/>
        <end position="1733"/>
    </location>
</feature>
<feature type="compositionally biased region" description="Acidic residues" evidence="11">
    <location>
        <begin position="2989"/>
        <end position="2998"/>
    </location>
</feature>
<dbReference type="InterPro" id="IPR001789">
    <property type="entry name" value="Sig_transdc_resp-reg_receiver"/>
</dbReference>
<feature type="modified residue" description="4-aspartylphosphate" evidence="10">
    <location>
        <position position="3985"/>
    </location>
</feature>
<dbReference type="GO" id="GO:0004674">
    <property type="term" value="F:protein serine/threonine kinase activity"/>
    <property type="evidence" value="ECO:0007669"/>
    <property type="project" value="UniProtKB-KW"/>
</dbReference>
<comment type="catalytic activity">
    <reaction evidence="8">
        <text>L-threonyl-[protein] + ATP = O-phospho-L-threonyl-[protein] + ADP + H(+)</text>
        <dbReference type="Rhea" id="RHEA:46608"/>
        <dbReference type="Rhea" id="RHEA-COMP:11060"/>
        <dbReference type="Rhea" id="RHEA-COMP:11605"/>
        <dbReference type="ChEBI" id="CHEBI:15378"/>
        <dbReference type="ChEBI" id="CHEBI:30013"/>
        <dbReference type="ChEBI" id="CHEBI:30616"/>
        <dbReference type="ChEBI" id="CHEBI:61977"/>
        <dbReference type="ChEBI" id="CHEBI:456216"/>
        <dbReference type="EC" id="2.7.11.1"/>
    </reaction>
</comment>
<keyword evidence="6 15" id="KW-0418">Kinase</keyword>
<dbReference type="FunFam" id="3.30.200.20:FF:001008">
    <property type="entry name" value="Serine/threonine-protein kinase cek1"/>
    <property type="match status" value="1"/>
</dbReference>
<accession>A0A1K0H403</accession>
<feature type="domain" description="Protein kinase" evidence="12">
    <location>
        <begin position="3172"/>
        <end position="3580"/>
    </location>
</feature>
<dbReference type="PANTHER" id="PTHR24356">
    <property type="entry name" value="SERINE/THREONINE-PROTEIN KINASE"/>
    <property type="match status" value="1"/>
</dbReference>
<feature type="compositionally biased region" description="Low complexity" evidence="11">
    <location>
        <begin position="1361"/>
        <end position="1373"/>
    </location>
</feature>
<feature type="compositionally biased region" description="Low complexity" evidence="11">
    <location>
        <begin position="540"/>
        <end position="551"/>
    </location>
</feature>
<feature type="compositionally biased region" description="Acidic residues" evidence="11">
    <location>
        <begin position="1990"/>
        <end position="2000"/>
    </location>
</feature>
<feature type="compositionally biased region" description="Low complexity" evidence="11">
    <location>
        <begin position="3351"/>
        <end position="3374"/>
    </location>
</feature>
<feature type="compositionally biased region" description="Basic and acidic residues" evidence="11">
    <location>
        <begin position="1647"/>
        <end position="1659"/>
    </location>
</feature>
<feature type="region of interest" description="Disordered" evidence="11">
    <location>
        <begin position="2854"/>
        <end position="2884"/>
    </location>
</feature>
<dbReference type="GO" id="GO:0000160">
    <property type="term" value="P:phosphorelay signal transduction system"/>
    <property type="evidence" value="ECO:0007669"/>
    <property type="project" value="InterPro"/>
</dbReference>
<evidence type="ECO:0000256" key="11">
    <source>
        <dbReference type="SAM" id="MobiDB-lite"/>
    </source>
</evidence>
<feature type="compositionally biased region" description="Low complexity" evidence="11">
    <location>
        <begin position="1510"/>
        <end position="1521"/>
    </location>
</feature>
<evidence type="ECO:0000259" key="12">
    <source>
        <dbReference type="PROSITE" id="PS50011"/>
    </source>
</evidence>
<feature type="region of interest" description="Disordered" evidence="11">
    <location>
        <begin position="2896"/>
        <end position="3032"/>
    </location>
</feature>
<dbReference type="Gene3D" id="3.40.50.2300">
    <property type="match status" value="1"/>
</dbReference>
<feature type="compositionally biased region" description="Acidic residues" evidence="11">
    <location>
        <begin position="384"/>
        <end position="398"/>
    </location>
</feature>
<feature type="compositionally biased region" description="Low complexity" evidence="11">
    <location>
        <begin position="611"/>
        <end position="636"/>
    </location>
</feature>